<dbReference type="Proteomes" id="UP000019132">
    <property type="component" value="Unassembled WGS sequence"/>
</dbReference>
<evidence type="ECO:0000313" key="3">
    <source>
        <dbReference type="Proteomes" id="UP000019132"/>
    </source>
</evidence>
<dbReference type="HOGENOM" id="CLU_1398857_0_0_1"/>
<protein>
    <submittedName>
        <fullName evidence="2">Uncharacterized protein</fullName>
    </submittedName>
</protein>
<reference evidence="3" key="2">
    <citation type="submission" date="2010-04" db="EMBL/GenBank/DDBJ databases">
        <authorList>
            <person name="Buell R."/>
            <person name="Hamilton J."/>
            <person name="Hostetler J."/>
        </authorList>
    </citation>
    <scope>NUCLEOTIDE SEQUENCE [LARGE SCALE GENOMIC DNA]</scope>
    <source>
        <strain evidence="3">DAOM:BR144</strain>
    </source>
</reference>
<dbReference type="eggNOG" id="ENOG502T3EP">
    <property type="taxonomic scope" value="Eukaryota"/>
</dbReference>
<dbReference type="EMBL" id="GL376603">
    <property type="status" value="NOT_ANNOTATED_CDS"/>
    <property type="molecule type" value="Genomic_DNA"/>
</dbReference>
<sequence length="195" mass="22309">MGVVTRDMLSDRSSTYSDAANSAVRTELTPRELQKQHTRILQDLAFLDRIERVKMTSIKQEDDCDFLVFDVIMKQKDPWQNESLSDSKRAKLAKKDAKKTRPLATYSTSKSMKTIKMVHAAIYEWSMKHTDDTRTSCAYCHQFHSPKARALWSASGAPTQAAVDSTTAALTVVVNKSEYRQYEIYLNRYLESALR</sequence>
<name>K3WE56_GLOUD</name>
<dbReference type="VEuPathDB" id="FungiDB:PYU1_G003240"/>
<feature type="compositionally biased region" description="Polar residues" evidence="1">
    <location>
        <begin position="11"/>
        <end position="23"/>
    </location>
</feature>
<dbReference type="EnsemblProtists" id="PYU1_T003247">
    <property type="protein sequence ID" value="PYU1_T003247"/>
    <property type="gene ID" value="PYU1_G003240"/>
</dbReference>
<proteinExistence type="predicted"/>
<keyword evidence="3" id="KW-1185">Reference proteome</keyword>
<feature type="region of interest" description="Disordered" evidence="1">
    <location>
        <begin position="1"/>
        <end position="23"/>
    </location>
</feature>
<dbReference type="AlphaFoldDB" id="K3WE56"/>
<evidence type="ECO:0000313" key="2">
    <source>
        <dbReference type="EnsemblProtists" id="PYU1_T003247"/>
    </source>
</evidence>
<reference evidence="2" key="3">
    <citation type="submission" date="2015-02" db="UniProtKB">
        <authorList>
            <consortium name="EnsemblProtists"/>
        </authorList>
    </citation>
    <scope>IDENTIFICATION</scope>
    <source>
        <strain evidence="2">DAOM BR144</strain>
    </source>
</reference>
<evidence type="ECO:0000256" key="1">
    <source>
        <dbReference type="SAM" id="MobiDB-lite"/>
    </source>
</evidence>
<reference evidence="3" key="1">
    <citation type="journal article" date="2010" name="Genome Biol.">
        <title>Genome sequence of the necrotrophic plant pathogen Pythium ultimum reveals original pathogenicity mechanisms and effector repertoire.</title>
        <authorList>
            <person name="Levesque C.A."/>
            <person name="Brouwer H."/>
            <person name="Cano L."/>
            <person name="Hamilton J.P."/>
            <person name="Holt C."/>
            <person name="Huitema E."/>
            <person name="Raffaele S."/>
            <person name="Robideau G.P."/>
            <person name="Thines M."/>
            <person name="Win J."/>
            <person name="Zerillo M.M."/>
            <person name="Beakes G.W."/>
            <person name="Boore J.L."/>
            <person name="Busam D."/>
            <person name="Dumas B."/>
            <person name="Ferriera S."/>
            <person name="Fuerstenberg S.I."/>
            <person name="Gachon C.M."/>
            <person name="Gaulin E."/>
            <person name="Govers F."/>
            <person name="Grenville-Briggs L."/>
            <person name="Horner N."/>
            <person name="Hostetler J."/>
            <person name="Jiang R.H."/>
            <person name="Johnson J."/>
            <person name="Krajaejun T."/>
            <person name="Lin H."/>
            <person name="Meijer H.J."/>
            <person name="Moore B."/>
            <person name="Morris P."/>
            <person name="Phuntmart V."/>
            <person name="Puiu D."/>
            <person name="Shetty J."/>
            <person name="Stajich J.E."/>
            <person name="Tripathy S."/>
            <person name="Wawra S."/>
            <person name="van West P."/>
            <person name="Whitty B.R."/>
            <person name="Coutinho P.M."/>
            <person name="Henrissat B."/>
            <person name="Martin F."/>
            <person name="Thomas P.D."/>
            <person name="Tyler B.M."/>
            <person name="De Vries R.P."/>
            <person name="Kamoun S."/>
            <person name="Yandell M."/>
            <person name="Tisserat N."/>
            <person name="Buell C.R."/>
        </authorList>
    </citation>
    <scope>NUCLEOTIDE SEQUENCE</scope>
    <source>
        <strain evidence="3">DAOM:BR144</strain>
    </source>
</reference>
<accession>K3WE56</accession>
<dbReference type="InParanoid" id="K3WE56"/>
<organism evidence="2 3">
    <name type="scientific">Globisporangium ultimum (strain ATCC 200006 / CBS 805.95 / DAOM BR144)</name>
    <name type="common">Pythium ultimum</name>
    <dbReference type="NCBI Taxonomy" id="431595"/>
    <lineage>
        <taxon>Eukaryota</taxon>
        <taxon>Sar</taxon>
        <taxon>Stramenopiles</taxon>
        <taxon>Oomycota</taxon>
        <taxon>Peronosporomycetes</taxon>
        <taxon>Pythiales</taxon>
        <taxon>Pythiaceae</taxon>
        <taxon>Globisporangium</taxon>
    </lineage>
</organism>